<dbReference type="InterPro" id="IPR003660">
    <property type="entry name" value="HAMP_dom"/>
</dbReference>
<feature type="domain" description="HAMP" evidence="11">
    <location>
        <begin position="168"/>
        <end position="220"/>
    </location>
</feature>
<dbReference type="Pfam" id="PF00672">
    <property type="entry name" value="HAMP"/>
    <property type="match status" value="1"/>
</dbReference>
<dbReference type="GO" id="GO:0005886">
    <property type="term" value="C:plasma membrane"/>
    <property type="evidence" value="ECO:0007669"/>
    <property type="project" value="TreeGrafter"/>
</dbReference>
<dbReference type="PRINTS" id="PR00344">
    <property type="entry name" value="BCTRLSENSOR"/>
</dbReference>
<evidence type="ECO:0000256" key="1">
    <source>
        <dbReference type="ARBA" id="ARBA00000085"/>
    </source>
</evidence>
<evidence type="ECO:0000256" key="9">
    <source>
        <dbReference type="SAM" id="Phobius"/>
    </source>
</evidence>
<evidence type="ECO:0000256" key="5">
    <source>
        <dbReference type="ARBA" id="ARBA00022679"/>
    </source>
</evidence>
<dbReference type="InterPro" id="IPR050351">
    <property type="entry name" value="BphY/WalK/GraS-like"/>
</dbReference>
<feature type="coiled-coil region" evidence="8">
    <location>
        <begin position="208"/>
        <end position="250"/>
    </location>
</feature>
<feature type="transmembrane region" description="Helical" evidence="9">
    <location>
        <begin position="12"/>
        <end position="36"/>
    </location>
</feature>
<protein>
    <recommendedName>
        <fullName evidence="3">histidine kinase</fullName>
        <ecNumber evidence="3">2.7.13.3</ecNumber>
    </recommendedName>
</protein>
<dbReference type="PANTHER" id="PTHR45453">
    <property type="entry name" value="PHOSPHATE REGULON SENSOR PROTEIN PHOR"/>
    <property type="match status" value="1"/>
</dbReference>
<dbReference type="SUPFAM" id="SSF158472">
    <property type="entry name" value="HAMP domain-like"/>
    <property type="match status" value="1"/>
</dbReference>
<keyword evidence="6 12" id="KW-0418">Kinase</keyword>
<evidence type="ECO:0000259" key="10">
    <source>
        <dbReference type="PROSITE" id="PS50109"/>
    </source>
</evidence>
<evidence type="ECO:0000256" key="6">
    <source>
        <dbReference type="ARBA" id="ARBA00022777"/>
    </source>
</evidence>
<reference evidence="12" key="1">
    <citation type="journal article" date="2021" name="PeerJ">
        <title>Extensive microbial diversity within the chicken gut microbiome revealed by metagenomics and culture.</title>
        <authorList>
            <person name="Gilroy R."/>
            <person name="Ravi A."/>
            <person name="Getino M."/>
            <person name="Pursley I."/>
            <person name="Horton D.L."/>
            <person name="Alikhan N.F."/>
            <person name="Baker D."/>
            <person name="Gharbi K."/>
            <person name="Hall N."/>
            <person name="Watson M."/>
            <person name="Adriaenssens E.M."/>
            <person name="Foster-Nyarko E."/>
            <person name="Jarju S."/>
            <person name="Secka A."/>
            <person name="Antonio M."/>
            <person name="Oren A."/>
            <person name="Chaudhuri R.R."/>
            <person name="La Ragione R."/>
            <person name="Hildebrand F."/>
            <person name="Pallen M.J."/>
        </authorList>
    </citation>
    <scope>NUCLEOTIDE SEQUENCE</scope>
    <source>
        <strain evidence="12">ChiBcec8-13705</strain>
    </source>
</reference>
<dbReference type="InterPro" id="IPR003661">
    <property type="entry name" value="HisK_dim/P_dom"/>
</dbReference>
<dbReference type="Proteomes" id="UP000886803">
    <property type="component" value="Unassembled WGS sequence"/>
</dbReference>
<keyword evidence="5" id="KW-0808">Transferase</keyword>
<dbReference type="Pfam" id="PF02518">
    <property type="entry name" value="HATPase_c"/>
    <property type="match status" value="1"/>
</dbReference>
<accession>A0A9D2M7E7</accession>
<dbReference type="PROSITE" id="PS50109">
    <property type="entry name" value="HIS_KIN"/>
    <property type="match status" value="1"/>
</dbReference>
<organism evidence="12 13">
    <name type="scientific">Candidatus Gemmiger avicola</name>
    <dbReference type="NCBI Taxonomy" id="2838605"/>
    <lineage>
        <taxon>Bacteria</taxon>
        <taxon>Bacillati</taxon>
        <taxon>Bacillota</taxon>
        <taxon>Clostridia</taxon>
        <taxon>Eubacteriales</taxon>
        <taxon>Gemmiger</taxon>
    </lineage>
</organism>
<dbReference type="SMART" id="SM00387">
    <property type="entry name" value="HATPase_c"/>
    <property type="match status" value="1"/>
</dbReference>
<dbReference type="Gene3D" id="1.10.287.130">
    <property type="match status" value="1"/>
</dbReference>
<feature type="transmembrane region" description="Helical" evidence="9">
    <location>
        <begin position="147"/>
        <end position="166"/>
    </location>
</feature>
<dbReference type="InterPro" id="IPR036097">
    <property type="entry name" value="HisK_dim/P_sf"/>
</dbReference>
<keyword evidence="8" id="KW-0175">Coiled coil</keyword>
<keyword evidence="9" id="KW-0812">Transmembrane</keyword>
<dbReference type="Gene3D" id="3.30.565.10">
    <property type="entry name" value="Histidine kinase-like ATPase, C-terminal domain"/>
    <property type="match status" value="1"/>
</dbReference>
<evidence type="ECO:0000256" key="8">
    <source>
        <dbReference type="SAM" id="Coils"/>
    </source>
</evidence>
<gene>
    <name evidence="12" type="ORF">H9945_09980</name>
</gene>
<sequence length="457" mass="50604">MKKKISQSIRAKTFLSMLALLAACCLMIYGIVMLVLPQNYYTDLEDQVADDFDALLDTFDEKTWAASTDEIERFAVHNHALVNIINDSGEVLYSVNHSTPEPGSPVSIVRRTHGFGAMFTEGMARYYLMVSAARVTAARPLAVLVRLLPLITAAILLVSVVGAYLLSRYYSRPLIAISQTARQMAALDLTGQCEVRRQDEIGVLAASLNEMSAQLSTALADLQAANGQLKQDIEREREQERQRVEFFTAVSHELKTPIAIIKGQLEGMIYQVGDYKDRDTYLRHCLKTTNDMEALVKEILAAARLGGSDFRLVCTDLDFSGLLQSVCRKFLGPMEDKQIALTLAIQPGVHCRGDLRLLEKAFDNVLSNAVAYSPAGARITVRLQEGVCTIENTGIQIAEEDLARLFTPFYRVDKSRSRNSGGSGLGLYITKTILDRHGIRHTLANTENGVKFTAFLQ</sequence>
<comment type="subcellular location">
    <subcellularLocation>
        <location evidence="2">Membrane</location>
    </subcellularLocation>
</comment>
<reference evidence="12" key="2">
    <citation type="submission" date="2021-04" db="EMBL/GenBank/DDBJ databases">
        <authorList>
            <person name="Gilroy R."/>
        </authorList>
    </citation>
    <scope>NUCLEOTIDE SEQUENCE</scope>
    <source>
        <strain evidence="12">ChiBcec8-13705</strain>
    </source>
</reference>
<dbReference type="GO" id="GO:0016036">
    <property type="term" value="P:cellular response to phosphate starvation"/>
    <property type="evidence" value="ECO:0007669"/>
    <property type="project" value="TreeGrafter"/>
</dbReference>
<dbReference type="SUPFAM" id="SSF55874">
    <property type="entry name" value="ATPase domain of HSP90 chaperone/DNA topoisomerase II/histidine kinase"/>
    <property type="match status" value="1"/>
</dbReference>
<evidence type="ECO:0000313" key="12">
    <source>
        <dbReference type="EMBL" id="HJB42810.1"/>
    </source>
</evidence>
<dbReference type="GO" id="GO:0004721">
    <property type="term" value="F:phosphoprotein phosphatase activity"/>
    <property type="evidence" value="ECO:0007669"/>
    <property type="project" value="TreeGrafter"/>
</dbReference>
<evidence type="ECO:0000256" key="4">
    <source>
        <dbReference type="ARBA" id="ARBA00022553"/>
    </source>
</evidence>
<evidence type="ECO:0000256" key="2">
    <source>
        <dbReference type="ARBA" id="ARBA00004370"/>
    </source>
</evidence>
<keyword evidence="4" id="KW-0597">Phosphoprotein</keyword>
<dbReference type="PANTHER" id="PTHR45453:SF3">
    <property type="entry name" value="HISTIDINE KINASE"/>
    <property type="match status" value="1"/>
</dbReference>
<proteinExistence type="predicted"/>
<dbReference type="SMART" id="SM00388">
    <property type="entry name" value="HisKA"/>
    <property type="match status" value="1"/>
</dbReference>
<comment type="catalytic activity">
    <reaction evidence="1">
        <text>ATP + protein L-histidine = ADP + protein N-phospho-L-histidine.</text>
        <dbReference type="EC" id="2.7.13.3"/>
    </reaction>
</comment>
<dbReference type="Gene3D" id="6.10.340.10">
    <property type="match status" value="1"/>
</dbReference>
<evidence type="ECO:0000256" key="7">
    <source>
        <dbReference type="ARBA" id="ARBA00023012"/>
    </source>
</evidence>
<dbReference type="SUPFAM" id="SSF47384">
    <property type="entry name" value="Homodimeric domain of signal transducing histidine kinase"/>
    <property type="match status" value="1"/>
</dbReference>
<keyword evidence="9" id="KW-1133">Transmembrane helix</keyword>
<dbReference type="EC" id="2.7.13.3" evidence="3"/>
<dbReference type="InterPro" id="IPR004358">
    <property type="entry name" value="Sig_transdc_His_kin-like_C"/>
</dbReference>
<dbReference type="PROSITE" id="PS50885">
    <property type="entry name" value="HAMP"/>
    <property type="match status" value="1"/>
</dbReference>
<dbReference type="CDD" id="cd00082">
    <property type="entry name" value="HisKA"/>
    <property type="match status" value="1"/>
</dbReference>
<evidence type="ECO:0000256" key="3">
    <source>
        <dbReference type="ARBA" id="ARBA00012438"/>
    </source>
</evidence>
<name>A0A9D2M7E7_9FIRM</name>
<comment type="caution">
    <text evidence="12">The sequence shown here is derived from an EMBL/GenBank/DDBJ whole genome shotgun (WGS) entry which is preliminary data.</text>
</comment>
<keyword evidence="9" id="KW-0472">Membrane</keyword>
<dbReference type="SMART" id="SM00304">
    <property type="entry name" value="HAMP"/>
    <property type="match status" value="1"/>
</dbReference>
<evidence type="ECO:0000313" key="13">
    <source>
        <dbReference type="Proteomes" id="UP000886803"/>
    </source>
</evidence>
<dbReference type="InterPro" id="IPR036890">
    <property type="entry name" value="HATPase_C_sf"/>
</dbReference>
<dbReference type="CDD" id="cd06225">
    <property type="entry name" value="HAMP"/>
    <property type="match status" value="1"/>
</dbReference>
<evidence type="ECO:0000259" key="11">
    <source>
        <dbReference type="PROSITE" id="PS50885"/>
    </source>
</evidence>
<dbReference type="Pfam" id="PF00512">
    <property type="entry name" value="HisKA"/>
    <property type="match status" value="1"/>
</dbReference>
<dbReference type="InterPro" id="IPR005467">
    <property type="entry name" value="His_kinase_dom"/>
</dbReference>
<dbReference type="AlphaFoldDB" id="A0A9D2M7E7"/>
<feature type="domain" description="Histidine kinase" evidence="10">
    <location>
        <begin position="249"/>
        <end position="457"/>
    </location>
</feature>
<dbReference type="PROSITE" id="PS51257">
    <property type="entry name" value="PROKAR_LIPOPROTEIN"/>
    <property type="match status" value="1"/>
</dbReference>
<dbReference type="InterPro" id="IPR003594">
    <property type="entry name" value="HATPase_dom"/>
</dbReference>
<dbReference type="EMBL" id="DWYG01000170">
    <property type="protein sequence ID" value="HJB42810.1"/>
    <property type="molecule type" value="Genomic_DNA"/>
</dbReference>
<keyword evidence="7" id="KW-0902">Two-component regulatory system</keyword>
<dbReference type="GO" id="GO:0000155">
    <property type="term" value="F:phosphorelay sensor kinase activity"/>
    <property type="evidence" value="ECO:0007669"/>
    <property type="project" value="InterPro"/>
</dbReference>